<feature type="compositionally biased region" description="Polar residues" evidence="1">
    <location>
        <begin position="712"/>
        <end position="724"/>
    </location>
</feature>
<feature type="region of interest" description="Disordered" evidence="1">
    <location>
        <begin position="859"/>
        <end position="945"/>
    </location>
</feature>
<feature type="compositionally biased region" description="Basic and acidic residues" evidence="1">
    <location>
        <begin position="111"/>
        <end position="120"/>
    </location>
</feature>
<reference evidence="2" key="2">
    <citation type="journal article" date="2023" name="IMA Fungus">
        <title>Comparative genomic study of the Penicillium genus elucidates a diverse pangenome and 15 lateral gene transfer events.</title>
        <authorList>
            <person name="Petersen C."/>
            <person name="Sorensen T."/>
            <person name="Nielsen M.R."/>
            <person name="Sondergaard T.E."/>
            <person name="Sorensen J.L."/>
            <person name="Fitzpatrick D.A."/>
            <person name="Frisvad J.C."/>
            <person name="Nielsen K.L."/>
        </authorList>
    </citation>
    <scope>NUCLEOTIDE SEQUENCE</scope>
    <source>
        <strain evidence="2">IBT 34128</strain>
    </source>
</reference>
<feature type="compositionally biased region" description="Low complexity" evidence="1">
    <location>
        <begin position="683"/>
        <end position="703"/>
    </location>
</feature>
<feature type="region of interest" description="Disordered" evidence="1">
    <location>
        <begin position="226"/>
        <end position="822"/>
    </location>
</feature>
<feature type="compositionally biased region" description="Basic and acidic residues" evidence="1">
    <location>
        <begin position="192"/>
        <end position="203"/>
    </location>
</feature>
<feature type="compositionally biased region" description="Polar residues" evidence="1">
    <location>
        <begin position="630"/>
        <end position="639"/>
    </location>
</feature>
<feature type="compositionally biased region" description="Polar residues" evidence="1">
    <location>
        <begin position="307"/>
        <end position="318"/>
    </location>
</feature>
<dbReference type="GeneID" id="81397193"/>
<feature type="compositionally biased region" description="Polar residues" evidence="1">
    <location>
        <begin position="783"/>
        <end position="822"/>
    </location>
</feature>
<feature type="compositionally biased region" description="Basic and acidic residues" evidence="1">
    <location>
        <begin position="755"/>
        <end position="772"/>
    </location>
</feature>
<proteinExistence type="predicted"/>
<gene>
    <name evidence="2" type="ORF">NUU61_007499</name>
</gene>
<dbReference type="Proteomes" id="UP001141434">
    <property type="component" value="Unassembled WGS sequence"/>
</dbReference>
<dbReference type="OrthoDB" id="4188047at2759"/>
<dbReference type="AlphaFoldDB" id="A0A9W9F324"/>
<feature type="compositionally biased region" description="Low complexity" evidence="1">
    <location>
        <begin position="335"/>
        <end position="346"/>
    </location>
</feature>
<feature type="compositionally biased region" description="Pro residues" evidence="1">
    <location>
        <begin position="468"/>
        <end position="477"/>
    </location>
</feature>
<organism evidence="2 3">
    <name type="scientific">Penicillium alfredii</name>
    <dbReference type="NCBI Taxonomy" id="1506179"/>
    <lineage>
        <taxon>Eukaryota</taxon>
        <taxon>Fungi</taxon>
        <taxon>Dikarya</taxon>
        <taxon>Ascomycota</taxon>
        <taxon>Pezizomycotina</taxon>
        <taxon>Eurotiomycetes</taxon>
        <taxon>Eurotiomycetidae</taxon>
        <taxon>Eurotiales</taxon>
        <taxon>Aspergillaceae</taxon>
        <taxon>Penicillium</taxon>
    </lineage>
</organism>
<accession>A0A9W9F324</accession>
<feature type="compositionally biased region" description="Low complexity" evidence="1">
    <location>
        <begin position="166"/>
        <end position="175"/>
    </location>
</feature>
<dbReference type="EMBL" id="JAPMSZ010000009">
    <property type="protein sequence ID" value="KAJ5092629.1"/>
    <property type="molecule type" value="Genomic_DNA"/>
</dbReference>
<evidence type="ECO:0000313" key="2">
    <source>
        <dbReference type="EMBL" id="KAJ5092629.1"/>
    </source>
</evidence>
<keyword evidence="3" id="KW-1185">Reference proteome</keyword>
<protein>
    <submittedName>
        <fullName evidence="2">Uncharacterized protein</fullName>
    </submittedName>
</protein>
<feature type="compositionally biased region" description="Low complexity" evidence="1">
    <location>
        <begin position="240"/>
        <end position="262"/>
    </location>
</feature>
<feature type="compositionally biased region" description="Polar residues" evidence="1">
    <location>
        <begin position="263"/>
        <end position="283"/>
    </location>
</feature>
<sequence>MHQWDPLCERDVAPSPIVPTYRRGPSPSKRKQSSMTSPAESIPAESIRPRDDNASRPQARSAGMAERPTRNESLVDLVRFFQTQGMPTTLNMPPDTTTATSTTTTALPPAELKEPKDIKPLHRRLLQFTQRQKKDAPPKPKVSDQQRQIEALQREGYLLGTPPPKSKGNPGGSLSKSKKQDVENIGQPWLESKGEDFQRPGDTSRRRLASLDLGDFGSMVDVAVSLSSDYDDPAPPPYRPATQATASQADQDVSSRSSIVSSKAQATAPQAEQSQRPTSSADSSIRIVSDSGTAPQATADPPAVASAIQTPKKSANSDQQKDKDSNGRSETPNHSPSQSTPSPAQPVLKLFPDVAPPRVSSRNAWRLSSVPRYQIAPSIASSNGSDARGETSETPTESADGTRDPSGASSSDSQSHRKEPQCSGALLPTAPSVESKSPGKAPQEVSVRGDSKPRPPSLSPSTLKAFPLPAPTKPLPCLPESGRAPSAPPDANPHATIRKVRSGLRASVLPSSVVFPEEHSHKATVKHPHGLAVRPATALGNVESEEPVDEDSKKSPTKSSNNSKLVSPGQHTPTRRAASVRVSRMQELPGSPSDKYRKPSDQAPLVESPVLGHASPVKPSGKRAVRQDLHINSQRSTFWSPIAASNGDSPGPPLQAPSGRLGGQRDCTAPTGSMVPSIRNIDSSFGSGSYRSSIISRSNSSRSSLRHENIPESYQPSRSESPLPSSDDEGFGPGMDSTRPGRTVDTHHRTRIARRAHEAVEARKKPGPDRLRLPHPPRPLTPQNRSSQNLEKPSSPQSLYSQFTYRSRDSQSSYRPHLSQSQAPNYLEDRVANLERQNQILQAALLAALNAGAKPNLGDLHPDSALSPQFPSAAPPNHYPGRFGPRPESWVSSSRSSEHGGLETPSSYREGRVNAPQLDHMVEDTESGWMSDKSSLSGARCVRHA</sequence>
<feature type="compositionally biased region" description="Polar residues" evidence="1">
    <location>
        <begin position="81"/>
        <end position="95"/>
    </location>
</feature>
<feature type="compositionally biased region" description="Basic and acidic residues" evidence="1">
    <location>
        <begin position="132"/>
        <end position="144"/>
    </location>
</feature>
<evidence type="ECO:0000313" key="3">
    <source>
        <dbReference type="Proteomes" id="UP001141434"/>
    </source>
</evidence>
<feature type="compositionally biased region" description="Low complexity" evidence="1">
    <location>
        <begin position="96"/>
        <end position="106"/>
    </location>
</feature>
<reference evidence="2" key="1">
    <citation type="submission" date="2022-11" db="EMBL/GenBank/DDBJ databases">
        <authorList>
            <person name="Petersen C."/>
        </authorList>
    </citation>
    <scope>NUCLEOTIDE SEQUENCE</scope>
    <source>
        <strain evidence="2">IBT 34128</strain>
    </source>
</reference>
<evidence type="ECO:0000256" key="1">
    <source>
        <dbReference type="SAM" id="MobiDB-lite"/>
    </source>
</evidence>
<feature type="region of interest" description="Disordered" evidence="1">
    <location>
        <begin position="1"/>
        <end position="203"/>
    </location>
</feature>
<name>A0A9W9F324_9EURO</name>
<comment type="caution">
    <text evidence="2">The sequence shown here is derived from an EMBL/GenBank/DDBJ whole genome shotgun (WGS) entry which is preliminary data.</text>
</comment>
<dbReference type="RefSeq" id="XP_056510824.1">
    <property type="nucleotide sequence ID" value="XM_056658024.1"/>
</dbReference>